<feature type="transmembrane region" description="Helical" evidence="8">
    <location>
        <begin position="25"/>
        <end position="47"/>
    </location>
</feature>
<comment type="caution">
    <text evidence="10">The sequence shown here is derived from an EMBL/GenBank/DDBJ whole genome shotgun (WGS) entry which is preliminary data.</text>
</comment>
<dbReference type="InterPro" id="IPR036259">
    <property type="entry name" value="MFS_trans_sf"/>
</dbReference>
<feature type="transmembrane region" description="Helical" evidence="8">
    <location>
        <begin position="345"/>
        <end position="365"/>
    </location>
</feature>
<dbReference type="InterPro" id="IPR011701">
    <property type="entry name" value="MFS"/>
</dbReference>
<feature type="transmembrane region" description="Helical" evidence="8">
    <location>
        <begin position="283"/>
        <end position="306"/>
    </location>
</feature>
<dbReference type="EMBL" id="BAAASG010000008">
    <property type="protein sequence ID" value="GAA2493056.1"/>
    <property type="molecule type" value="Genomic_DNA"/>
</dbReference>
<keyword evidence="3" id="KW-1003">Cell membrane</keyword>
<feature type="transmembrane region" description="Helical" evidence="8">
    <location>
        <begin position="116"/>
        <end position="138"/>
    </location>
</feature>
<dbReference type="SUPFAM" id="SSF103473">
    <property type="entry name" value="MFS general substrate transporter"/>
    <property type="match status" value="1"/>
</dbReference>
<evidence type="ECO:0000313" key="10">
    <source>
        <dbReference type="EMBL" id="GAA2493056.1"/>
    </source>
</evidence>
<keyword evidence="2" id="KW-0813">Transport</keyword>
<comment type="subcellular location">
    <subcellularLocation>
        <location evidence="1">Cell membrane</location>
        <topology evidence="1">Multi-pass membrane protein</topology>
    </subcellularLocation>
</comment>
<reference evidence="10 11" key="1">
    <citation type="journal article" date="2019" name="Int. J. Syst. Evol. Microbiol.">
        <title>The Global Catalogue of Microorganisms (GCM) 10K type strain sequencing project: providing services to taxonomists for standard genome sequencing and annotation.</title>
        <authorList>
            <consortium name="The Broad Institute Genomics Platform"/>
            <consortium name="The Broad Institute Genome Sequencing Center for Infectious Disease"/>
            <person name="Wu L."/>
            <person name="Ma J."/>
        </authorList>
    </citation>
    <scope>NUCLEOTIDE SEQUENCE [LARGE SCALE GENOMIC DNA]</scope>
    <source>
        <strain evidence="10 11">JCM 4395</strain>
    </source>
</reference>
<dbReference type="InterPro" id="IPR020846">
    <property type="entry name" value="MFS_dom"/>
</dbReference>
<feature type="transmembrane region" description="Helical" evidence="8">
    <location>
        <begin position="312"/>
        <end position="333"/>
    </location>
</feature>
<evidence type="ECO:0000256" key="3">
    <source>
        <dbReference type="ARBA" id="ARBA00022475"/>
    </source>
</evidence>
<organism evidence="10 11">
    <name type="scientific">Streptomyces longisporus</name>
    <dbReference type="NCBI Taxonomy" id="1948"/>
    <lineage>
        <taxon>Bacteria</taxon>
        <taxon>Bacillati</taxon>
        <taxon>Actinomycetota</taxon>
        <taxon>Actinomycetes</taxon>
        <taxon>Kitasatosporales</taxon>
        <taxon>Streptomycetaceae</taxon>
        <taxon>Streptomyces</taxon>
    </lineage>
</organism>
<feature type="transmembrane region" description="Helical" evidence="8">
    <location>
        <begin position="443"/>
        <end position="470"/>
    </location>
</feature>
<name>A0ABN3LZ84_STRLO</name>
<feature type="transmembrane region" description="Helical" evidence="8">
    <location>
        <begin position="91"/>
        <end position="110"/>
    </location>
</feature>
<evidence type="ECO:0000256" key="1">
    <source>
        <dbReference type="ARBA" id="ARBA00004651"/>
    </source>
</evidence>
<dbReference type="Pfam" id="PF07690">
    <property type="entry name" value="MFS_1"/>
    <property type="match status" value="1"/>
</dbReference>
<keyword evidence="4 8" id="KW-0812">Transmembrane</keyword>
<dbReference type="NCBIfam" id="TIGR00711">
    <property type="entry name" value="efflux_EmrB"/>
    <property type="match status" value="1"/>
</dbReference>
<evidence type="ECO:0000256" key="8">
    <source>
        <dbReference type="SAM" id="Phobius"/>
    </source>
</evidence>
<evidence type="ECO:0000256" key="7">
    <source>
        <dbReference type="ARBA" id="ARBA00023251"/>
    </source>
</evidence>
<sequence length="475" mass="47809">MTGSPATLLRRAVSPARHEGSPRTVLFVMCTGYFLVLLDVTIVNVALPRIGSDLGTDIGGLQWVVDGYALALAALMLTSGTAGDLYGHRRVVLAGLVVFGAGSLACGLAPGVPVLVAARVVQGVGAALLLPGTLAIISRAFPEDAARARAIGVWAGIGSLALPAGPLLGGALTETLGWRAIFLLNVPIVLLALVWSAAIVRESREEQARRLDVPGLLLGSLLLLATTYAFIEGGRAGAGAPQVLVAAALAVLAVPALAVVELRRGDDAMLPVPLLRRPAFDAANVVAGIMNMGTLGTLFVLMLFLQSVQGRSALLAGAAVIPLFAPLAVIAPFGGRITSRIGSRLPAAAGLLVATAGLALLVLAAPHSPYLVLLPAFLLWGIGMGFLTPAVVAAAIAAVPAERSGLASAMNNTARQTGGAIGIAVAGAVAGQPGDETRFVRGFHAVALGAAGLYAAAAVLALLVLPGALLPGGER</sequence>
<keyword evidence="11" id="KW-1185">Reference proteome</keyword>
<feature type="transmembrane region" description="Helical" evidence="8">
    <location>
        <begin position="211"/>
        <end position="231"/>
    </location>
</feature>
<keyword evidence="5 8" id="KW-1133">Transmembrane helix</keyword>
<dbReference type="Gene3D" id="1.20.1250.20">
    <property type="entry name" value="MFS general substrate transporter like domains"/>
    <property type="match status" value="1"/>
</dbReference>
<feature type="transmembrane region" description="Helical" evidence="8">
    <location>
        <begin position="178"/>
        <end position="199"/>
    </location>
</feature>
<evidence type="ECO:0000259" key="9">
    <source>
        <dbReference type="PROSITE" id="PS50850"/>
    </source>
</evidence>
<dbReference type="Proteomes" id="UP001501777">
    <property type="component" value="Unassembled WGS sequence"/>
</dbReference>
<dbReference type="Gene3D" id="1.20.1720.10">
    <property type="entry name" value="Multidrug resistance protein D"/>
    <property type="match status" value="1"/>
</dbReference>
<evidence type="ECO:0000256" key="5">
    <source>
        <dbReference type="ARBA" id="ARBA00022989"/>
    </source>
</evidence>
<feature type="transmembrane region" description="Helical" evidence="8">
    <location>
        <begin position="243"/>
        <end position="262"/>
    </location>
</feature>
<feature type="transmembrane region" description="Helical" evidence="8">
    <location>
        <begin position="377"/>
        <end position="401"/>
    </location>
</feature>
<dbReference type="PANTHER" id="PTHR42718:SF42">
    <property type="entry name" value="EXPORT PROTEIN"/>
    <property type="match status" value="1"/>
</dbReference>
<evidence type="ECO:0000313" key="11">
    <source>
        <dbReference type="Proteomes" id="UP001501777"/>
    </source>
</evidence>
<dbReference type="RefSeq" id="WP_344401360.1">
    <property type="nucleotide sequence ID" value="NZ_BAAASG010000008.1"/>
</dbReference>
<protein>
    <submittedName>
        <fullName evidence="10">MFS transporter</fullName>
    </submittedName>
</protein>
<dbReference type="PANTHER" id="PTHR42718">
    <property type="entry name" value="MAJOR FACILITATOR SUPERFAMILY MULTIDRUG TRANSPORTER MFSC"/>
    <property type="match status" value="1"/>
</dbReference>
<accession>A0ABN3LZ84</accession>
<dbReference type="CDD" id="cd17321">
    <property type="entry name" value="MFS_MMR_MDR_like"/>
    <property type="match status" value="1"/>
</dbReference>
<dbReference type="InterPro" id="IPR004638">
    <property type="entry name" value="EmrB-like"/>
</dbReference>
<feature type="domain" description="Major facilitator superfamily (MFS) profile" evidence="9">
    <location>
        <begin position="25"/>
        <end position="469"/>
    </location>
</feature>
<keyword evidence="6 8" id="KW-0472">Membrane</keyword>
<proteinExistence type="predicted"/>
<keyword evidence="7" id="KW-0046">Antibiotic resistance</keyword>
<dbReference type="PROSITE" id="PS50850">
    <property type="entry name" value="MFS"/>
    <property type="match status" value="1"/>
</dbReference>
<feature type="transmembrane region" description="Helical" evidence="8">
    <location>
        <begin position="150"/>
        <end position="172"/>
    </location>
</feature>
<evidence type="ECO:0000256" key="6">
    <source>
        <dbReference type="ARBA" id="ARBA00023136"/>
    </source>
</evidence>
<feature type="transmembrane region" description="Helical" evidence="8">
    <location>
        <begin position="67"/>
        <end position="86"/>
    </location>
</feature>
<evidence type="ECO:0000256" key="4">
    <source>
        <dbReference type="ARBA" id="ARBA00022692"/>
    </source>
</evidence>
<gene>
    <name evidence="10" type="ORF">GCM10010276_36110</name>
</gene>
<evidence type="ECO:0000256" key="2">
    <source>
        <dbReference type="ARBA" id="ARBA00022448"/>
    </source>
</evidence>